<dbReference type="AlphaFoldDB" id="S0EXZ0"/>
<dbReference type="KEGG" id="ccz:CCALI_02586"/>
<gene>
    <name evidence="2" type="ORF">CCALI_02586</name>
</gene>
<dbReference type="HOGENOM" id="CLU_2697938_0_0_0"/>
<reference evidence="3" key="1">
    <citation type="submission" date="2013-03" db="EMBL/GenBank/DDBJ databases">
        <title>Genome sequence of Chthonomonas calidirosea, the first sequenced genome from the Armatimonadetes phylum (formally candidate division OP10).</title>
        <authorList>
            <person name="Lee K.C.Y."/>
            <person name="Morgan X.C."/>
            <person name="Dunfield P.F."/>
            <person name="Tamas I."/>
            <person name="Houghton K.M."/>
            <person name="Vyssotski M."/>
            <person name="Ryan J.L.J."/>
            <person name="Lagutin K."/>
            <person name="McDonald I.R."/>
            <person name="Stott M.B."/>
        </authorList>
    </citation>
    <scope>NUCLEOTIDE SEQUENCE [LARGE SCALE GENOMIC DNA]</scope>
    <source>
        <strain evidence="3">DSM 23976 / ICMP 18418 / T49</strain>
    </source>
</reference>
<sequence length="73" mass="7381">MAALGKRRERSVLLVVLAGLALTGCHSTPPQQPPGSPTAINSNGIPNAAQGSGKMPAVLQRDLQGGQRAPSSP</sequence>
<dbReference type="STRING" id="454171.CP488_01505"/>
<dbReference type="InParanoid" id="S0EXZ0"/>
<protein>
    <recommendedName>
        <fullName evidence="4">Prokaryotic membrane lipoprotein lipid attachment site</fullName>
    </recommendedName>
</protein>
<keyword evidence="3" id="KW-1185">Reference proteome</keyword>
<dbReference type="PATRIC" id="fig|1303518.3.peg.2686"/>
<evidence type="ECO:0000256" key="1">
    <source>
        <dbReference type="SAM" id="MobiDB-lite"/>
    </source>
</evidence>
<evidence type="ECO:0008006" key="4">
    <source>
        <dbReference type="Google" id="ProtNLM"/>
    </source>
</evidence>
<name>S0EXZ0_CHTCT</name>
<feature type="region of interest" description="Disordered" evidence="1">
    <location>
        <begin position="24"/>
        <end position="73"/>
    </location>
</feature>
<dbReference type="PROSITE" id="PS51257">
    <property type="entry name" value="PROKAR_LIPOPROTEIN"/>
    <property type="match status" value="1"/>
</dbReference>
<organism evidence="2 3">
    <name type="scientific">Chthonomonas calidirosea (strain DSM 23976 / ICMP 18418 / T49)</name>
    <dbReference type="NCBI Taxonomy" id="1303518"/>
    <lineage>
        <taxon>Bacteria</taxon>
        <taxon>Bacillati</taxon>
        <taxon>Armatimonadota</taxon>
        <taxon>Chthonomonadia</taxon>
        <taxon>Chthonomonadales</taxon>
        <taxon>Chthonomonadaceae</taxon>
        <taxon>Chthonomonas</taxon>
    </lineage>
</organism>
<evidence type="ECO:0000313" key="2">
    <source>
        <dbReference type="EMBL" id="CCW36379.1"/>
    </source>
</evidence>
<dbReference type="EMBL" id="HF951689">
    <property type="protein sequence ID" value="CCW36379.1"/>
    <property type="molecule type" value="Genomic_DNA"/>
</dbReference>
<dbReference type="Proteomes" id="UP000014227">
    <property type="component" value="Chromosome I"/>
</dbReference>
<evidence type="ECO:0000313" key="3">
    <source>
        <dbReference type="Proteomes" id="UP000014227"/>
    </source>
</evidence>
<proteinExistence type="predicted"/>
<accession>S0EXZ0</accession>
<dbReference type="RefSeq" id="WP_016483888.1">
    <property type="nucleotide sequence ID" value="NC_021487.1"/>
</dbReference>